<comment type="caution">
    <text evidence="1">The sequence shown here is derived from an EMBL/GenBank/DDBJ whole genome shotgun (WGS) entry which is preliminary data.</text>
</comment>
<evidence type="ECO:0000313" key="1">
    <source>
        <dbReference type="EMBL" id="TWU29134.1"/>
    </source>
</evidence>
<accession>A0A5C6CZZ4</accession>
<proteinExistence type="predicted"/>
<keyword evidence="2" id="KW-1185">Reference proteome</keyword>
<organism evidence="1 2">
    <name type="scientific">Novipirellula artificiosorum</name>
    <dbReference type="NCBI Taxonomy" id="2528016"/>
    <lineage>
        <taxon>Bacteria</taxon>
        <taxon>Pseudomonadati</taxon>
        <taxon>Planctomycetota</taxon>
        <taxon>Planctomycetia</taxon>
        <taxon>Pirellulales</taxon>
        <taxon>Pirellulaceae</taxon>
        <taxon>Novipirellula</taxon>
    </lineage>
</organism>
<dbReference type="Proteomes" id="UP000319143">
    <property type="component" value="Unassembled WGS sequence"/>
</dbReference>
<dbReference type="AlphaFoldDB" id="A0A5C6CZZ4"/>
<gene>
    <name evidence="1" type="ORF">Poly41_67060</name>
</gene>
<evidence type="ECO:0000313" key="2">
    <source>
        <dbReference type="Proteomes" id="UP000319143"/>
    </source>
</evidence>
<reference evidence="1 2" key="1">
    <citation type="submission" date="2019-02" db="EMBL/GenBank/DDBJ databases">
        <title>Deep-cultivation of Planctomycetes and their phenomic and genomic characterization uncovers novel biology.</title>
        <authorList>
            <person name="Wiegand S."/>
            <person name="Jogler M."/>
            <person name="Boedeker C."/>
            <person name="Pinto D."/>
            <person name="Vollmers J."/>
            <person name="Rivas-Marin E."/>
            <person name="Kohn T."/>
            <person name="Peeters S.H."/>
            <person name="Heuer A."/>
            <person name="Rast P."/>
            <person name="Oberbeckmann S."/>
            <person name="Bunk B."/>
            <person name="Jeske O."/>
            <person name="Meyerdierks A."/>
            <person name="Storesund J.E."/>
            <person name="Kallscheuer N."/>
            <person name="Luecker S."/>
            <person name="Lage O.M."/>
            <person name="Pohl T."/>
            <person name="Merkel B.J."/>
            <person name="Hornburger P."/>
            <person name="Mueller R.-W."/>
            <person name="Bruemmer F."/>
            <person name="Labrenz M."/>
            <person name="Spormann A.M."/>
            <person name="Op Den Camp H."/>
            <person name="Overmann J."/>
            <person name="Amann R."/>
            <person name="Jetten M.S.M."/>
            <person name="Mascher T."/>
            <person name="Medema M.H."/>
            <person name="Devos D.P."/>
            <person name="Kaster A.-K."/>
            <person name="Ovreas L."/>
            <person name="Rohde M."/>
            <person name="Galperin M.Y."/>
            <person name="Jogler C."/>
        </authorList>
    </citation>
    <scope>NUCLEOTIDE SEQUENCE [LARGE SCALE GENOMIC DNA]</scope>
    <source>
        <strain evidence="1 2">Poly41</strain>
    </source>
</reference>
<sequence length="209" mass="22554">MFYCTEGFRTFFVFFGAQSTAKGGIVRLMPFVVYSRPDDSSVGCVNRGVVSIEIVWRAAASVPRFIGPGRCDALRGRIDRFGCDPAVFACARPPATCCDAVGVSGSWLCGCGCSLPELPLVVPAYGNAFGVSDSWLLFGAGTAVGCSSLRECFRRQGLVVGCSVAVAWCRNSRWSFLRTAMLLELGTRGRTAALRGRFTVYRRLAPCRS</sequence>
<name>A0A5C6CZZ4_9BACT</name>
<protein>
    <submittedName>
        <fullName evidence="1">Uncharacterized protein</fullName>
    </submittedName>
</protein>
<dbReference type="EMBL" id="SJPV01000023">
    <property type="protein sequence ID" value="TWU29134.1"/>
    <property type="molecule type" value="Genomic_DNA"/>
</dbReference>